<evidence type="ECO:0000259" key="2">
    <source>
        <dbReference type="Pfam" id="PF12697"/>
    </source>
</evidence>
<dbReference type="InterPro" id="IPR029058">
    <property type="entry name" value="AB_hydrolase_fold"/>
</dbReference>
<feature type="chain" id="PRO_5031060702" evidence="1">
    <location>
        <begin position="47"/>
        <end position="327"/>
    </location>
</feature>
<dbReference type="Proteomes" id="UP000545037">
    <property type="component" value="Unassembled WGS sequence"/>
</dbReference>
<dbReference type="Gene3D" id="3.40.50.1820">
    <property type="entry name" value="alpha/beta hydrolase"/>
    <property type="match status" value="1"/>
</dbReference>
<feature type="domain" description="AB hydrolase-1" evidence="2">
    <location>
        <begin position="76"/>
        <end position="318"/>
    </location>
</feature>
<evidence type="ECO:0000256" key="1">
    <source>
        <dbReference type="SAM" id="SignalP"/>
    </source>
</evidence>
<dbReference type="AlphaFoldDB" id="A0A7W9CG20"/>
<dbReference type="Pfam" id="PF12697">
    <property type="entry name" value="Abhydrolase_6"/>
    <property type="match status" value="1"/>
</dbReference>
<gene>
    <name evidence="3" type="ORF">GGR13_000433</name>
</gene>
<name>A0A7W9CG20_9CAUL</name>
<evidence type="ECO:0000313" key="4">
    <source>
        <dbReference type="Proteomes" id="UP000545037"/>
    </source>
</evidence>
<feature type="signal peptide" evidence="1">
    <location>
        <begin position="1"/>
        <end position="46"/>
    </location>
</feature>
<proteinExistence type="predicted"/>
<organism evidence="3 4">
    <name type="scientific">Brevundimonas variabilis</name>
    <dbReference type="NCBI Taxonomy" id="74312"/>
    <lineage>
        <taxon>Bacteria</taxon>
        <taxon>Pseudomonadati</taxon>
        <taxon>Pseudomonadota</taxon>
        <taxon>Alphaproteobacteria</taxon>
        <taxon>Caulobacterales</taxon>
        <taxon>Caulobacteraceae</taxon>
        <taxon>Brevundimonas</taxon>
    </lineage>
</organism>
<dbReference type="SUPFAM" id="SSF53474">
    <property type="entry name" value="alpha/beta-Hydrolases"/>
    <property type="match status" value="1"/>
</dbReference>
<dbReference type="InterPro" id="IPR000073">
    <property type="entry name" value="AB_hydrolase_1"/>
</dbReference>
<accession>A0A7W9CG20</accession>
<dbReference type="PANTHER" id="PTHR43194">
    <property type="entry name" value="HYDROLASE ALPHA/BETA FOLD FAMILY"/>
    <property type="match status" value="1"/>
</dbReference>
<dbReference type="EMBL" id="JACHOR010000001">
    <property type="protein sequence ID" value="MBB5744861.1"/>
    <property type="molecule type" value="Genomic_DNA"/>
</dbReference>
<dbReference type="PANTHER" id="PTHR43194:SF5">
    <property type="entry name" value="PIMELOYL-[ACYL-CARRIER PROTEIN] METHYL ESTER ESTERASE"/>
    <property type="match status" value="1"/>
</dbReference>
<keyword evidence="1" id="KW-0732">Signal</keyword>
<dbReference type="InterPro" id="IPR050228">
    <property type="entry name" value="Carboxylesterase_BioH"/>
</dbReference>
<dbReference type="RefSeq" id="WP_246347635.1">
    <property type="nucleotide sequence ID" value="NZ_JACHOR010000001.1"/>
</dbReference>
<comment type="caution">
    <text evidence="3">The sequence shown here is derived from an EMBL/GenBank/DDBJ whole genome shotgun (WGS) entry which is preliminary data.</text>
</comment>
<sequence>MFNALSRVRAMLRALSPRKPLTRAQAIAIALAACSPVLAVAAQAFAQTSPAVASAPAPTFASDRLSVVVTGAGPDVILIPGFASSRAVWTATAVRLSATHRVHQVQLAGFAGEPWTHGDGPFVQPVIDALAAYVQQAGLQSPAIIGHSMGGLSAIMLAQQYPDRVGRVMSVDSLPFYSALFGPQVTVEMARPFAAQAAASILTASAPDFLNSQTATAVGMARDPATRTAMVDWSLASDRQAMAAAIRDVMLTDVRPGLATMTVPVWAPYAADADGGAPAALADGLWSREYAALPGVRLIRVDGSRHFIMADQPKRFAEIVDEFLRQP</sequence>
<keyword evidence="4" id="KW-1185">Reference proteome</keyword>
<dbReference type="PROSITE" id="PS51257">
    <property type="entry name" value="PROKAR_LIPOPROTEIN"/>
    <property type="match status" value="1"/>
</dbReference>
<evidence type="ECO:0000313" key="3">
    <source>
        <dbReference type="EMBL" id="MBB5744861.1"/>
    </source>
</evidence>
<reference evidence="3 4" key="1">
    <citation type="submission" date="2020-08" db="EMBL/GenBank/DDBJ databases">
        <title>Genomic Encyclopedia of Type Strains, Phase IV (KMG-IV): sequencing the most valuable type-strain genomes for metagenomic binning, comparative biology and taxonomic classification.</title>
        <authorList>
            <person name="Goeker M."/>
        </authorList>
    </citation>
    <scope>NUCLEOTIDE SEQUENCE [LARGE SCALE GENOMIC DNA]</scope>
    <source>
        <strain evidence="3 4">DSM 4737</strain>
    </source>
</reference>
<protein>
    <submittedName>
        <fullName evidence="3">Pimeloyl-ACP methyl ester carboxylesterase</fullName>
    </submittedName>
</protein>